<name>A0ABP1BNP8_9BRYO</name>
<organism evidence="1 2">
    <name type="scientific">Sphagnum jensenii</name>
    <dbReference type="NCBI Taxonomy" id="128206"/>
    <lineage>
        <taxon>Eukaryota</taxon>
        <taxon>Viridiplantae</taxon>
        <taxon>Streptophyta</taxon>
        <taxon>Embryophyta</taxon>
        <taxon>Bryophyta</taxon>
        <taxon>Sphagnophytina</taxon>
        <taxon>Sphagnopsida</taxon>
        <taxon>Sphagnales</taxon>
        <taxon>Sphagnaceae</taxon>
        <taxon>Sphagnum</taxon>
    </lineage>
</organism>
<evidence type="ECO:0000313" key="2">
    <source>
        <dbReference type="Proteomes" id="UP001497522"/>
    </source>
</evidence>
<dbReference type="Proteomes" id="UP001497522">
    <property type="component" value="Chromosome 6"/>
</dbReference>
<sequence>MFNMLVKFLDALYGLWHHKLINVGTDGEPRMVGRLNGLVTCMAREVEHHVMHIWCPLHQMDVIVKDGAEMLYDSERSKQA</sequence>
<protein>
    <recommendedName>
        <fullName evidence="3">Transposase</fullName>
    </recommendedName>
</protein>
<proteinExistence type="predicted"/>
<accession>A0ABP1BNP8</accession>
<evidence type="ECO:0000313" key="1">
    <source>
        <dbReference type="EMBL" id="CAK9877636.1"/>
    </source>
</evidence>
<dbReference type="PANTHER" id="PTHR37067:SF3">
    <property type="entry name" value="PX DOMAIN-CONTAINING PROTEIN"/>
    <property type="match status" value="1"/>
</dbReference>
<keyword evidence="2" id="KW-1185">Reference proteome</keyword>
<gene>
    <name evidence="1" type="ORF">CSSPJE1EN2_LOCUS19461</name>
</gene>
<dbReference type="EMBL" id="OZ023707">
    <property type="protein sequence ID" value="CAK9877636.1"/>
    <property type="molecule type" value="Genomic_DNA"/>
</dbReference>
<dbReference type="PANTHER" id="PTHR37067">
    <property type="entry name" value="PX DOMAIN-CONTAINING PROTEIN"/>
    <property type="match status" value="1"/>
</dbReference>
<evidence type="ECO:0008006" key="3">
    <source>
        <dbReference type="Google" id="ProtNLM"/>
    </source>
</evidence>
<reference evidence="1" key="1">
    <citation type="submission" date="2024-03" db="EMBL/GenBank/DDBJ databases">
        <authorList>
            <consortium name="ELIXIR-Norway"/>
            <consortium name="Elixir Norway"/>
        </authorList>
    </citation>
    <scope>NUCLEOTIDE SEQUENCE</scope>
</reference>